<dbReference type="CDD" id="cd01029">
    <property type="entry name" value="TOPRIM_primases"/>
    <property type="match status" value="1"/>
</dbReference>
<dbReference type="Pfam" id="PF13155">
    <property type="entry name" value="Toprim_2"/>
    <property type="match status" value="1"/>
</dbReference>
<accession>A0A5C1HVZ5</accession>
<dbReference type="GO" id="GO:0006260">
    <property type="term" value="P:DNA replication"/>
    <property type="evidence" value="ECO:0007669"/>
    <property type="project" value="InterPro"/>
</dbReference>
<dbReference type="Proteomes" id="UP000251402">
    <property type="component" value="Chromosome"/>
</dbReference>
<reference evidence="1" key="1">
    <citation type="submission" date="2019-08" db="EMBL/GenBank/DDBJ databases">
        <title>Comparative genome analysis confer to the adaptation heavy metal polluted environment.</title>
        <authorList>
            <person name="Li Y."/>
        </authorList>
    </citation>
    <scope>NUCLEOTIDE SEQUENCE [LARGE SCALE GENOMIC DNA]</scope>
    <source>
        <strain evidence="1">P1</strain>
    </source>
</reference>
<dbReference type="OrthoDB" id="8536512at2"/>
<keyword evidence="2" id="KW-1185">Reference proteome</keyword>
<proteinExistence type="predicted"/>
<dbReference type="Gene3D" id="3.40.1360.10">
    <property type="match status" value="1"/>
</dbReference>
<dbReference type="GO" id="GO:0003677">
    <property type="term" value="F:DNA binding"/>
    <property type="evidence" value="ECO:0007669"/>
    <property type="project" value="InterPro"/>
</dbReference>
<evidence type="ECO:0000313" key="1">
    <source>
        <dbReference type="EMBL" id="QEM09994.1"/>
    </source>
</evidence>
<sequence>MIKEEMDMEAERMTLDQIKALDMVAWLEGLGFAPVTVKKGYEYWYRSPLREEAHASFKVNQQLNRWYDFGLAAGGNLVDLGLRYYGCTISELLVRFNDGGGVGAQVLHLRKPVVAEQQLVVTDVRPIFSFPLKNYLHERGIPVAVADEFCVELRYKVGGHELYGIGFKNDAGGYEIRSKIAKSSSSPKEITSLNYGASSVQVFEGFFDLLSWRVLHRYDDPHATNLVVLNSVALFKRALPFLESHERVHLWLDNDSAGKRYLNQALALGARYRDECGFYSQFKDLNEWLCRKGLLPEHRQRLKVGGL</sequence>
<dbReference type="EMBL" id="CP043450">
    <property type="protein sequence ID" value="QEM09994.1"/>
    <property type="molecule type" value="Genomic_DNA"/>
</dbReference>
<gene>
    <name evidence="1" type="ORF">DEO27_008150</name>
</gene>
<name>A0A5C1HVZ5_9SPHI</name>
<protein>
    <submittedName>
        <fullName evidence="1">DNA primase</fullName>
    </submittedName>
</protein>
<organism evidence="1 2">
    <name type="scientific">Mucilaginibacter rubeus</name>
    <dbReference type="NCBI Taxonomy" id="2027860"/>
    <lineage>
        <taxon>Bacteria</taxon>
        <taxon>Pseudomonadati</taxon>
        <taxon>Bacteroidota</taxon>
        <taxon>Sphingobacteriia</taxon>
        <taxon>Sphingobacteriales</taxon>
        <taxon>Sphingobacteriaceae</taxon>
        <taxon>Mucilaginibacter</taxon>
    </lineage>
</organism>
<dbReference type="KEGG" id="mrub:DEO27_008150"/>
<dbReference type="InterPro" id="IPR036977">
    <property type="entry name" value="DNA_primase_Znf_CHC2"/>
</dbReference>
<dbReference type="Gene3D" id="3.90.580.10">
    <property type="entry name" value="Zinc finger, CHC2-type domain"/>
    <property type="match status" value="1"/>
</dbReference>
<dbReference type="SUPFAM" id="SSF57783">
    <property type="entry name" value="Zinc beta-ribbon"/>
    <property type="match status" value="1"/>
</dbReference>
<dbReference type="AlphaFoldDB" id="A0A5C1HVZ5"/>
<dbReference type="GO" id="GO:0008270">
    <property type="term" value="F:zinc ion binding"/>
    <property type="evidence" value="ECO:0007669"/>
    <property type="project" value="InterPro"/>
</dbReference>
<evidence type="ECO:0000313" key="2">
    <source>
        <dbReference type="Proteomes" id="UP000251402"/>
    </source>
</evidence>
<dbReference type="InterPro" id="IPR034154">
    <property type="entry name" value="TOPRIM_DnaG/twinkle"/>
</dbReference>